<evidence type="ECO:0000259" key="1">
    <source>
        <dbReference type="Pfam" id="PF13503"/>
    </source>
</evidence>
<reference evidence="2 3" key="1">
    <citation type="submission" date="2022-05" db="EMBL/GenBank/DDBJ databases">
        <title>Novel Pseudomonas spp. Isolated from a Rainbow Trout Aquaculture Facility.</title>
        <authorList>
            <person name="Testerman T."/>
            <person name="Graf J."/>
        </authorList>
    </citation>
    <scope>NUCLEOTIDE SEQUENCE [LARGE SCALE GENOMIC DNA]</scope>
    <source>
        <strain evidence="2 3">ID681</strain>
    </source>
</reference>
<evidence type="ECO:0000313" key="2">
    <source>
        <dbReference type="EMBL" id="MDD0993909.1"/>
    </source>
</evidence>
<sequence>MSNPFLTAVLNTLRESGRYRLSAIIEMAALTPTDRDRLREAYAQRSWPLLHQAQFSNLRDLGPWLFAARPGAELSGQYDFQCTLERSAGDAVCGWIVSAMPPAQLARHLAQANTVIGTDGHPYLLRYHTTFALRALQARRELPGINEWLTPIRHWWVPIASANKRLWSQVSGYDRPEAIDIPPLELDQACWEALAGEPLSHYLAELLGRAEVGDHCHGTRLGLVEHFLGRAREAGLSQRDDLIHYVLMMTQDAARLGNGSGWEQALAATRDQALPLSIAVKTHLQPSRSEA</sequence>
<evidence type="ECO:0000313" key="3">
    <source>
        <dbReference type="Proteomes" id="UP001148203"/>
    </source>
</evidence>
<proteinExistence type="predicted"/>
<organism evidence="2 3">
    <name type="scientific">Pseudomonas fontis</name>
    <dbReference type="NCBI Taxonomy" id="2942633"/>
    <lineage>
        <taxon>Bacteria</taxon>
        <taxon>Pseudomonadati</taxon>
        <taxon>Pseudomonadota</taxon>
        <taxon>Gammaproteobacteria</taxon>
        <taxon>Pseudomonadales</taxon>
        <taxon>Pseudomonadaceae</taxon>
        <taxon>Pseudomonas</taxon>
    </lineage>
</organism>
<dbReference type="EMBL" id="JAMDGY010000113">
    <property type="protein sequence ID" value="MDD0993909.1"/>
    <property type="molecule type" value="Genomic_DNA"/>
</dbReference>
<dbReference type="Proteomes" id="UP001148203">
    <property type="component" value="Unassembled WGS sequence"/>
</dbReference>
<accession>A0ABT5P0C5</accession>
<feature type="domain" description="DUF4123" evidence="1">
    <location>
        <begin position="22"/>
        <end position="136"/>
    </location>
</feature>
<dbReference type="Pfam" id="PF13503">
    <property type="entry name" value="DUF4123"/>
    <property type="match status" value="1"/>
</dbReference>
<protein>
    <submittedName>
        <fullName evidence="2">DUF4123 domain-containing protein</fullName>
    </submittedName>
</protein>
<gene>
    <name evidence="2" type="ORF">M5G11_25615</name>
</gene>
<name>A0ABT5P0C5_9PSED</name>
<keyword evidence="3" id="KW-1185">Reference proteome</keyword>
<comment type="caution">
    <text evidence="2">The sequence shown here is derived from an EMBL/GenBank/DDBJ whole genome shotgun (WGS) entry which is preliminary data.</text>
</comment>
<dbReference type="InterPro" id="IPR025391">
    <property type="entry name" value="DUF4123"/>
</dbReference>
<dbReference type="RefSeq" id="WP_273909268.1">
    <property type="nucleotide sequence ID" value="NZ_JAMDGX010000010.1"/>
</dbReference>